<dbReference type="SUPFAM" id="SSF51621">
    <property type="entry name" value="Phosphoenolpyruvate/pyruvate domain"/>
    <property type="match status" value="1"/>
</dbReference>
<sequence length="291" mass="30494">MSTPPVRSLLFVPGNRTGWVAKGVDAGADGVILDLEDAVPSGAKSDARAEVAGFLGETPPAVPVVVRVNGLHDRAALDDLCAVVGPALTAVMVPKVESVADVHVVDRLLGWLEADLGLPVGGIHLVPVLETAAGIRQAHDLARATPRSAYMGGLGVKGGDVERSLGYRWTPEGIETLALRAQVLVDLRAAAVPNPVAGLWTDIRDLDGLRAFARQNRGLGYEGMLAIHPTHVAVINEVFTPTEAELDADAALVAAMESAAAEGRGAVRHGGDMIDEAMAETARRRLARYRP</sequence>
<dbReference type="GO" id="GO:0006107">
    <property type="term" value="P:oxaloacetate metabolic process"/>
    <property type="evidence" value="ECO:0007669"/>
    <property type="project" value="TreeGrafter"/>
</dbReference>
<dbReference type="GO" id="GO:0016829">
    <property type="term" value="F:lyase activity"/>
    <property type="evidence" value="ECO:0007669"/>
    <property type="project" value="UniProtKB-KW"/>
</dbReference>
<feature type="binding site" evidence="4">
    <location>
        <position position="67"/>
    </location>
    <ligand>
        <name>substrate</name>
    </ligand>
</feature>
<evidence type="ECO:0000256" key="5">
    <source>
        <dbReference type="PIRSR" id="PIRSR015582-2"/>
    </source>
</evidence>
<feature type="binding site" evidence="5">
    <location>
        <position position="130"/>
    </location>
    <ligand>
        <name>Mg(2+)</name>
        <dbReference type="ChEBI" id="CHEBI:18420"/>
    </ligand>
</feature>
<dbReference type="OrthoDB" id="9768429at2"/>
<dbReference type="Pfam" id="PF03328">
    <property type="entry name" value="HpcH_HpaI"/>
    <property type="match status" value="1"/>
</dbReference>
<evidence type="ECO:0000256" key="3">
    <source>
        <dbReference type="ARBA" id="ARBA00022842"/>
    </source>
</evidence>
<keyword evidence="2 5" id="KW-0479">Metal-binding</keyword>
<feature type="domain" description="HpcH/HpaI aldolase/citrate lyase" evidence="6">
    <location>
        <begin position="7"/>
        <end position="229"/>
    </location>
</feature>
<evidence type="ECO:0000259" key="6">
    <source>
        <dbReference type="Pfam" id="PF03328"/>
    </source>
</evidence>
<dbReference type="EMBL" id="FZMO01000056">
    <property type="protein sequence ID" value="SNQ46624.1"/>
    <property type="molecule type" value="Genomic_DNA"/>
</dbReference>
<keyword evidence="7" id="KW-0456">Lyase</keyword>
<dbReference type="InterPro" id="IPR015813">
    <property type="entry name" value="Pyrv/PenolPyrv_kinase-like_dom"/>
</dbReference>
<dbReference type="GO" id="GO:0000287">
    <property type="term" value="F:magnesium ion binding"/>
    <property type="evidence" value="ECO:0007669"/>
    <property type="project" value="TreeGrafter"/>
</dbReference>
<comment type="cofactor">
    <cofactor evidence="1">
        <name>Mg(2+)</name>
        <dbReference type="ChEBI" id="CHEBI:18420"/>
    </cofactor>
</comment>
<protein>
    <submittedName>
        <fullName evidence="7">Citryl-CoA lyase</fullName>
    </submittedName>
</protein>
<dbReference type="InterPro" id="IPR040442">
    <property type="entry name" value="Pyrv_kinase-like_dom_sf"/>
</dbReference>
<evidence type="ECO:0000313" key="7">
    <source>
        <dbReference type="EMBL" id="SNQ46624.1"/>
    </source>
</evidence>
<dbReference type="InterPro" id="IPR011206">
    <property type="entry name" value="Citrate_lyase_beta/mcl1/mcl2"/>
</dbReference>
<feature type="binding site" evidence="5">
    <location>
        <position position="160"/>
    </location>
    <ligand>
        <name>Mg(2+)</name>
        <dbReference type="ChEBI" id="CHEBI:18420"/>
    </ligand>
</feature>
<name>A0A2I2KLT3_9ACTN</name>
<dbReference type="AlphaFoldDB" id="A0A2I2KLT3"/>
<dbReference type="Proteomes" id="UP000234331">
    <property type="component" value="Unassembled WGS sequence"/>
</dbReference>
<organism evidence="7 8">
    <name type="scientific">Frankia canadensis</name>
    <dbReference type="NCBI Taxonomy" id="1836972"/>
    <lineage>
        <taxon>Bacteria</taxon>
        <taxon>Bacillati</taxon>
        <taxon>Actinomycetota</taxon>
        <taxon>Actinomycetes</taxon>
        <taxon>Frankiales</taxon>
        <taxon>Frankiaceae</taxon>
        <taxon>Frankia</taxon>
    </lineage>
</organism>
<keyword evidence="3 5" id="KW-0460">Magnesium</keyword>
<evidence type="ECO:0000256" key="1">
    <source>
        <dbReference type="ARBA" id="ARBA00001946"/>
    </source>
</evidence>
<dbReference type="PANTHER" id="PTHR32308:SF0">
    <property type="entry name" value="HPCH_HPAI ALDOLASE_CITRATE LYASE DOMAIN-CONTAINING PROTEIN"/>
    <property type="match status" value="1"/>
</dbReference>
<reference evidence="7 8" key="1">
    <citation type="submission" date="2017-06" db="EMBL/GenBank/DDBJ databases">
        <authorList>
            <person name="Kim H.J."/>
            <person name="Triplett B.A."/>
        </authorList>
    </citation>
    <scope>NUCLEOTIDE SEQUENCE [LARGE SCALE GENOMIC DNA]</scope>
    <source>
        <strain evidence="7">FRACA_ARgP5</strain>
    </source>
</reference>
<evidence type="ECO:0000313" key="8">
    <source>
        <dbReference type="Proteomes" id="UP000234331"/>
    </source>
</evidence>
<gene>
    <name evidence="7" type="ORF">FRACA_1490016</name>
</gene>
<dbReference type="RefSeq" id="WP_101830609.1">
    <property type="nucleotide sequence ID" value="NZ_FZMO01000056.1"/>
</dbReference>
<dbReference type="PANTHER" id="PTHR32308">
    <property type="entry name" value="LYASE BETA SUBUNIT, PUTATIVE (AFU_ORTHOLOGUE AFUA_4G13030)-RELATED"/>
    <property type="match status" value="1"/>
</dbReference>
<accession>A0A2I2KLT3</accession>
<evidence type="ECO:0000256" key="2">
    <source>
        <dbReference type="ARBA" id="ARBA00022723"/>
    </source>
</evidence>
<dbReference type="Gene3D" id="3.20.20.60">
    <property type="entry name" value="Phosphoenolpyruvate-binding domains"/>
    <property type="match status" value="1"/>
</dbReference>
<feature type="binding site" evidence="4">
    <location>
        <position position="130"/>
    </location>
    <ligand>
        <name>substrate</name>
    </ligand>
</feature>
<proteinExistence type="predicted"/>
<evidence type="ECO:0000256" key="4">
    <source>
        <dbReference type="PIRSR" id="PIRSR015582-1"/>
    </source>
</evidence>
<dbReference type="PIRSF" id="PIRSF015582">
    <property type="entry name" value="Cit_lyase_B"/>
    <property type="match status" value="1"/>
</dbReference>
<dbReference type="InterPro" id="IPR005000">
    <property type="entry name" value="Aldolase/citrate-lyase_domain"/>
</dbReference>
<keyword evidence="8" id="KW-1185">Reference proteome</keyword>